<dbReference type="OrthoDB" id="9801840at2"/>
<dbReference type="InterPro" id="IPR025420">
    <property type="entry name" value="DUF4143"/>
</dbReference>
<proteinExistence type="predicted"/>
<gene>
    <name evidence="3" type="ORF">C7Y71_009785</name>
</gene>
<dbReference type="KEGG" id="alq:C7Y71_009785"/>
<dbReference type="EMBL" id="CP033459">
    <property type="protein sequence ID" value="QFQ13272.1"/>
    <property type="molecule type" value="Genomic_DNA"/>
</dbReference>
<keyword evidence="3" id="KW-0067">ATP-binding</keyword>
<dbReference type="SUPFAM" id="SSF52540">
    <property type="entry name" value="P-loop containing nucleoside triphosphate hydrolases"/>
    <property type="match status" value="1"/>
</dbReference>
<dbReference type="Pfam" id="PF13635">
    <property type="entry name" value="DUF4143"/>
    <property type="match status" value="1"/>
</dbReference>
<dbReference type="PANTHER" id="PTHR33295:SF18">
    <property type="entry name" value="AAA+ ATPASE DOMAIN-CONTAINING PROTEIN"/>
    <property type="match status" value="1"/>
</dbReference>
<dbReference type="RefSeq" id="WP_111897503.1">
    <property type="nucleotide sequence ID" value="NZ_CP033459.1"/>
</dbReference>
<dbReference type="InterPro" id="IPR027417">
    <property type="entry name" value="P-loop_NTPase"/>
</dbReference>
<organism evidence="3 4">
    <name type="scientific">Pseudoprevotella muciniphila</name>
    <dbReference type="NCBI Taxonomy" id="2133944"/>
    <lineage>
        <taxon>Bacteria</taxon>
        <taxon>Pseudomonadati</taxon>
        <taxon>Bacteroidota</taxon>
        <taxon>Bacteroidia</taxon>
        <taxon>Bacteroidales</taxon>
        <taxon>Prevotellaceae</taxon>
        <taxon>Pseudoprevotella</taxon>
    </lineage>
</organism>
<accession>A0A5P8E8K7</accession>
<reference evidence="3 4" key="1">
    <citation type="submission" date="2018-11" db="EMBL/GenBank/DDBJ databases">
        <authorList>
            <person name="Na S.W."/>
            <person name="Baik M."/>
        </authorList>
    </citation>
    <scope>NUCLEOTIDE SEQUENCE [LARGE SCALE GENOMIC DNA]</scope>
    <source>
        <strain evidence="3 4">E39</strain>
    </source>
</reference>
<evidence type="ECO:0000259" key="1">
    <source>
        <dbReference type="Pfam" id="PF13173"/>
    </source>
</evidence>
<dbReference type="Proteomes" id="UP000249375">
    <property type="component" value="Chromosome"/>
</dbReference>
<feature type="domain" description="DUF4143" evidence="2">
    <location>
        <begin position="198"/>
        <end position="356"/>
    </location>
</feature>
<name>A0A5P8E8K7_9BACT</name>
<feature type="domain" description="AAA" evidence="1">
    <location>
        <begin position="22"/>
        <end position="151"/>
    </location>
</feature>
<dbReference type="Pfam" id="PF13173">
    <property type="entry name" value="AAA_14"/>
    <property type="match status" value="1"/>
</dbReference>
<dbReference type="InterPro" id="IPR041682">
    <property type="entry name" value="AAA_14"/>
</dbReference>
<dbReference type="GO" id="GO:0005524">
    <property type="term" value="F:ATP binding"/>
    <property type="evidence" value="ECO:0007669"/>
    <property type="project" value="UniProtKB-KW"/>
</dbReference>
<keyword evidence="4" id="KW-1185">Reference proteome</keyword>
<dbReference type="AlphaFoldDB" id="A0A5P8E8K7"/>
<evidence type="ECO:0000313" key="4">
    <source>
        <dbReference type="Proteomes" id="UP000249375"/>
    </source>
</evidence>
<dbReference type="PANTHER" id="PTHR33295">
    <property type="entry name" value="ATPASE"/>
    <property type="match status" value="1"/>
</dbReference>
<evidence type="ECO:0000259" key="2">
    <source>
        <dbReference type="Pfam" id="PF13635"/>
    </source>
</evidence>
<protein>
    <submittedName>
        <fullName evidence="3">ATP-binding protein</fullName>
    </submittedName>
</protein>
<evidence type="ECO:0000313" key="3">
    <source>
        <dbReference type="EMBL" id="QFQ13272.1"/>
    </source>
</evidence>
<sequence>MNVINRNYYLEKLTKSRGNGLIKVITGPRRCGKSFLLTKLFHSQLLSEGIREDHIIEISLEDMAFYELRNPFKMMEYVRNKITAEGQYYIIIDEVQRLDEFVDVLNSLLRIHNVDVFVTGSNSRFLSSDIATEFRGRDHQIRLHPLSFAEFYSAIGGDKEDAWLSYCTYGGLPQVLSFEDAESKANYLRSVYQTAYLSDILERYKIKNVSEFDKLVQILASQIGSPNNPNKISNTFQSVEGVAIHGRTIGQYLSYLTDAFIVNKAERYDVKGRKYIGTLSKYYFEDLGIRNALLNFRQQEESHIMENVLYNELLARGFQVDVGDVEIRKRNEAGESKRTHLEIDFVVNDFSKRYYIQSALSIPDRDKLEQESQSLLNIKDAFRKIIIVKSRTIPWHTENGILVISLIDFLLGKVDLDT</sequence>
<keyword evidence="3" id="KW-0547">Nucleotide-binding</keyword>